<accession>A0ABV0J5R0</accession>
<evidence type="ECO:0000313" key="3">
    <source>
        <dbReference type="Proteomes" id="UP001464891"/>
    </source>
</evidence>
<dbReference type="EMBL" id="JAMPKM010000003">
    <property type="protein sequence ID" value="MEP0817127.1"/>
    <property type="molecule type" value="Genomic_DNA"/>
</dbReference>
<dbReference type="InterPro" id="IPR011037">
    <property type="entry name" value="Pyrv_Knase-like_insert_dom_sf"/>
</dbReference>
<organism evidence="2 3">
    <name type="scientific">Trichocoleus desertorum GB2-A4</name>
    <dbReference type="NCBI Taxonomy" id="2933944"/>
    <lineage>
        <taxon>Bacteria</taxon>
        <taxon>Bacillati</taxon>
        <taxon>Cyanobacteriota</taxon>
        <taxon>Cyanophyceae</taxon>
        <taxon>Leptolyngbyales</taxon>
        <taxon>Trichocoleusaceae</taxon>
        <taxon>Trichocoleus</taxon>
    </lineage>
</organism>
<dbReference type="Pfam" id="PF03473">
    <property type="entry name" value="MOSC"/>
    <property type="match status" value="1"/>
</dbReference>
<gene>
    <name evidence="2" type="ORF">NC998_08455</name>
</gene>
<dbReference type="Gene3D" id="2.40.33.20">
    <property type="entry name" value="PK beta-barrel domain-like"/>
    <property type="match status" value="1"/>
</dbReference>
<protein>
    <submittedName>
        <fullName evidence="2">MOSC domain-containing protein</fullName>
    </submittedName>
</protein>
<proteinExistence type="predicted"/>
<keyword evidence="3" id="KW-1185">Reference proteome</keyword>
<comment type="caution">
    <text evidence="2">The sequence shown here is derived from an EMBL/GenBank/DDBJ whole genome shotgun (WGS) entry which is preliminary data.</text>
</comment>
<sequence>MSTIEVTHLFTYFIKGLTPHAGDRVSLQAGHGIPGDRGFALMYADAASMESEAEVPWMRKNNFAMQADWPGLASLTCEYDPVTSQLMVKQQGVELLAEATNTPKGRDRIGAFFTGYLAALQPTATARHPEKTPLRLVGDGNSTRYPDRDPVHISLINQASLEDLGQKLGHAVDPRRFRPNVMLTGIPAWEELSWVGKTFQLGTAQVAIAAPINRCVNVDVNPDTGMQDCSIFAALQPTLGHRQTGVLATVLQSGTVTIGDRLIEVTSS</sequence>
<dbReference type="PANTHER" id="PTHR36930">
    <property type="entry name" value="METAL-SULFUR CLUSTER BIOSYNTHESIS PROTEINS YUAD-RELATED"/>
    <property type="match status" value="1"/>
</dbReference>
<dbReference type="PANTHER" id="PTHR36930:SF1">
    <property type="entry name" value="MOSC DOMAIN-CONTAINING PROTEIN"/>
    <property type="match status" value="1"/>
</dbReference>
<dbReference type="InterPro" id="IPR052716">
    <property type="entry name" value="MOSC_domain"/>
</dbReference>
<reference evidence="2 3" key="1">
    <citation type="submission" date="2022-04" db="EMBL/GenBank/DDBJ databases">
        <title>Positive selection, recombination, and allopatry shape intraspecific diversity of widespread and dominant cyanobacteria.</title>
        <authorList>
            <person name="Wei J."/>
            <person name="Shu W."/>
            <person name="Hu C."/>
        </authorList>
    </citation>
    <scope>NUCLEOTIDE SEQUENCE [LARGE SCALE GENOMIC DNA]</scope>
    <source>
        <strain evidence="2 3">GB2-A4</strain>
    </source>
</reference>
<feature type="domain" description="MOSC" evidence="1">
    <location>
        <begin position="121"/>
        <end position="265"/>
    </location>
</feature>
<evidence type="ECO:0000259" key="1">
    <source>
        <dbReference type="PROSITE" id="PS51340"/>
    </source>
</evidence>
<dbReference type="PROSITE" id="PS51340">
    <property type="entry name" value="MOSC"/>
    <property type="match status" value="1"/>
</dbReference>
<dbReference type="SUPFAM" id="SSF50800">
    <property type="entry name" value="PK beta-barrel domain-like"/>
    <property type="match status" value="1"/>
</dbReference>
<name>A0ABV0J5R0_9CYAN</name>
<dbReference type="RefSeq" id="WP_190439768.1">
    <property type="nucleotide sequence ID" value="NZ_JAMPKM010000003.1"/>
</dbReference>
<dbReference type="InterPro" id="IPR005302">
    <property type="entry name" value="MoCF_Sase_C"/>
</dbReference>
<dbReference type="Proteomes" id="UP001464891">
    <property type="component" value="Unassembled WGS sequence"/>
</dbReference>
<evidence type="ECO:0000313" key="2">
    <source>
        <dbReference type="EMBL" id="MEP0817127.1"/>
    </source>
</evidence>